<accession>A0A7J4XP74</accession>
<evidence type="ECO:0000313" key="1">
    <source>
        <dbReference type="EMBL" id="KAA3770614.1"/>
    </source>
</evidence>
<dbReference type="EMBL" id="VWMK01000001">
    <property type="protein sequence ID" value="KAA3770614.1"/>
    <property type="molecule type" value="Genomic_DNA"/>
</dbReference>
<evidence type="ECO:0000313" key="2">
    <source>
        <dbReference type="Proteomes" id="UP000422221"/>
    </source>
</evidence>
<sequence length="177" mass="21440">MKKCIFYVLFIMQVLFTSCQPEWKAIFEDERYFDVFVCVPVICEGKDSIMIYYTLGDFYESQNIKLMSYKSLSDEVYKHIEEKKCIEIDSVLYNRLYLNNRIRTDSTILELYNEYGIDSVLNKYLKKDDEALFYAIPAPYNNHVNVQYILYLCSLHHIYFEFLMTEDAYGWFLWHKR</sequence>
<comment type="caution">
    <text evidence="1">The sequence shown here is derived from an EMBL/GenBank/DDBJ whole genome shotgun (WGS) entry which is preliminary data.</text>
</comment>
<gene>
    <name evidence="1" type="ORF">F3F73_01290</name>
</gene>
<organism evidence="1 2">
    <name type="scientific">Bacteroides salyersiae</name>
    <dbReference type="NCBI Taxonomy" id="291644"/>
    <lineage>
        <taxon>Bacteria</taxon>
        <taxon>Pseudomonadati</taxon>
        <taxon>Bacteroidota</taxon>
        <taxon>Bacteroidia</taxon>
        <taxon>Bacteroidales</taxon>
        <taxon>Bacteroidaceae</taxon>
        <taxon>Bacteroides</taxon>
    </lineage>
</organism>
<evidence type="ECO:0008006" key="3">
    <source>
        <dbReference type="Google" id="ProtNLM"/>
    </source>
</evidence>
<proteinExistence type="predicted"/>
<dbReference type="PROSITE" id="PS51257">
    <property type="entry name" value="PROKAR_LIPOPROTEIN"/>
    <property type="match status" value="1"/>
</dbReference>
<dbReference type="RefSeq" id="WP_130057894.1">
    <property type="nucleotide sequence ID" value="NZ_JADNPJ010000001.1"/>
</dbReference>
<name>A0A7J4XP74_9BACE</name>
<dbReference type="AlphaFoldDB" id="A0A7J4XP74"/>
<protein>
    <recommendedName>
        <fullName evidence="3">Lipoprotein</fullName>
    </recommendedName>
</protein>
<reference evidence="1 2" key="1">
    <citation type="journal article" date="2019" name="Nat. Med.">
        <title>A library of human gut bacterial isolates paired with longitudinal multiomics data enables mechanistic microbiome research.</title>
        <authorList>
            <person name="Poyet M."/>
            <person name="Groussin M."/>
            <person name="Gibbons S.M."/>
            <person name="Avila-Pacheco J."/>
            <person name="Jiang X."/>
            <person name="Kearney S.M."/>
            <person name="Perrotta A.R."/>
            <person name="Berdy B."/>
            <person name="Zhao S."/>
            <person name="Lieberman T.D."/>
            <person name="Swanson P.K."/>
            <person name="Smith M."/>
            <person name="Roesemann S."/>
            <person name="Alexander J.E."/>
            <person name="Rich S.A."/>
            <person name="Livny J."/>
            <person name="Vlamakis H."/>
            <person name="Clish C."/>
            <person name="Bullock K."/>
            <person name="Deik A."/>
            <person name="Scott J."/>
            <person name="Pierce K.A."/>
            <person name="Xavier R.J."/>
            <person name="Alm E.J."/>
        </authorList>
    </citation>
    <scope>NUCLEOTIDE SEQUENCE [LARGE SCALE GENOMIC DNA]</scope>
    <source>
        <strain evidence="1 2">BIOML-A10</strain>
    </source>
</reference>
<dbReference type="Proteomes" id="UP000422221">
    <property type="component" value="Unassembled WGS sequence"/>
</dbReference>